<dbReference type="EMBL" id="JAGTJQ010000003">
    <property type="protein sequence ID" value="KAH7036045.1"/>
    <property type="molecule type" value="Genomic_DNA"/>
</dbReference>
<sequence length="144" mass="16346">MHEFNAEVPANANVGWQDLSSNQGEKYRVKAENYDLADEASNGDAVAASGPQFKNVQVRWEVGTQGAPIKEVQEKTSITYYKLSKAPWWSPFKYELTITAKDTYDFRFTDEEPDTYKIDVYQNAGSHYVQYDSPRPTIVSISGF</sequence>
<reference evidence="1" key="1">
    <citation type="journal article" date="2021" name="Nat. Commun.">
        <title>Genetic determinants of endophytism in the Arabidopsis root mycobiome.</title>
        <authorList>
            <person name="Mesny F."/>
            <person name="Miyauchi S."/>
            <person name="Thiergart T."/>
            <person name="Pickel B."/>
            <person name="Atanasova L."/>
            <person name="Karlsson M."/>
            <person name="Huettel B."/>
            <person name="Barry K.W."/>
            <person name="Haridas S."/>
            <person name="Chen C."/>
            <person name="Bauer D."/>
            <person name="Andreopoulos W."/>
            <person name="Pangilinan J."/>
            <person name="LaButti K."/>
            <person name="Riley R."/>
            <person name="Lipzen A."/>
            <person name="Clum A."/>
            <person name="Drula E."/>
            <person name="Henrissat B."/>
            <person name="Kohler A."/>
            <person name="Grigoriev I.V."/>
            <person name="Martin F.M."/>
            <person name="Hacquard S."/>
        </authorList>
    </citation>
    <scope>NUCLEOTIDE SEQUENCE</scope>
    <source>
        <strain evidence="1">MPI-CAGE-CH-0230</strain>
    </source>
</reference>
<evidence type="ECO:0000313" key="2">
    <source>
        <dbReference type="Proteomes" id="UP000756346"/>
    </source>
</evidence>
<dbReference type="Proteomes" id="UP000756346">
    <property type="component" value="Unassembled WGS sequence"/>
</dbReference>
<dbReference type="RefSeq" id="XP_046016138.1">
    <property type="nucleotide sequence ID" value="XM_046160173.1"/>
</dbReference>
<name>A0A9P9BTK1_9PEZI</name>
<evidence type="ECO:0000313" key="1">
    <source>
        <dbReference type="EMBL" id="KAH7036045.1"/>
    </source>
</evidence>
<accession>A0A9P9BTK1</accession>
<proteinExistence type="predicted"/>
<dbReference type="OrthoDB" id="3200925at2759"/>
<organism evidence="1 2">
    <name type="scientific">Microdochium trichocladiopsis</name>
    <dbReference type="NCBI Taxonomy" id="1682393"/>
    <lineage>
        <taxon>Eukaryota</taxon>
        <taxon>Fungi</taxon>
        <taxon>Dikarya</taxon>
        <taxon>Ascomycota</taxon>
        <taxon>Pezizomycotina</taxon>
        <taxon>Sordariomycetes</taxon>
        <taxon>Xylariomycetidae</taxon>
        <taxon>Xylariales</taxon>
        <taxon>Microdochiaceae</taxon>
        <taxon>Microdochium</taxon>
    </lineage>
</organism>
<dbReference type="AlphaFoldDB" id="A0A9P9BTK1"/>
<keyword evidence="2" id="KW-1185">Reference proteome</keyword>
<gene>
    <name evidence="1" type="ORF">B0I36DRAFT_373282</name>
</gene>
<comment type="caution">
    <text evidence="1">The sequence shown here is derived from an EMBL/GenBank/DDBJ whole genome shotgun (WGS) entry which is preliminary data.</text>
</comment>
<dbReference type="GeneID" id="70189719"/>
<protein>
    <submittedName>
        <fullName evidence="1">Uncharacterized protein</fullName>
    </submittedName>
</protein>